<evidence type="ECO:0000313" key="2">
    <source>
        <dbReference type="EMBL" id="KAK6977403.1"/>
    </source>
</evidence>
<evidence type="ECO:0000256" key="1">
    <source>
        <dbReference type="SAM" id="Phobius"/>
    </source>
</evidence>
<organism evidence="2 3">
    <name type="scientific">Favolaschia claudopus</name>
    <dbReference type="NCBI Taxonomy" id="2862362"/>
    <lineage>
        <taxon>Eukaryota</taxon>
        <taxon>Fungi</taxon>
        <taxon>Dikarya</taxon>
        <taxon>Basidiomycota</taxon>
        <taxon>Agaricomycotina</taxon>
        <taxon>Agaricomycetes</taxon>
        <taxon>Agaricomycetidae</taxon>
        <taxon>Agaricales</taxon>
        <taxon>Marasmiineae</taxon>
        <taxon>Mycenaceae</taxon>
        <taxon>Favolaschia</taxon>
    </lineage>
</organism>
<name>A0AAV9ZAQ5_9AGAR</name>
<keyword evidence="1" id="KW-0812">Transmembrane</keyword>
<keyword evidence="3" id="KW-1185">Reference proteome</keyword>
<accession>A0AAV9ZAQ5</accession>
<dbReference type="AlphaFoldDB" id="A0AAV9ZAQ5"/>
<keyword evidence="1" id="KW-0472">Membrane</keyword>
<proteinExistence type="predicted"/>
<feature type="transmembrane region" description="Helical" evidence="1">
    <location>
        <begin position="40"/>
        <end position="62"/>
    </location>
</feature>
<keyword evidence="1" id="KW-1133">Transmembrane helix</keyword>
<gene>
    <name evidence="2" type="ORF">R3P38DRAFT_2810389</name>
</gene>
<protein>
    <submittedName>
        <fullName evidence="2">Uncharacterized protein</fullName>
    </submittedName>
</protein>
<reference evidence="2 3" key="1">
    <citation type="journal article" date="2024" name="J Genomics">
        <title>Draft genome sequencing and assembly of Favolaschia claudopus CIRM-BRFM 2984 isolated from oak limbs.</title>
        <authorList>
            <person name="Navarro D."/>
            <person name="Drula E."/>
            <person name="Chaduli D."/>
            <person name="Cazenave R."/>
            <person name="Ahrendt S."/>
            <person name="Wang J."/>
            <person name="Lipzen A."/>
            <person name="Daum C."/>
            <person name="Barry K."/>
            <person name="Grigoriev I.V."/>
            <person name="Favel A."/>
            <person name="Rosso M.N."/>
            <person name="Martin F."/>
        </authorList>
    </citation>
    <scope>NUCLEOTIDE SEQUENCE [LARGE SCALE GENOMIC DNA]</scope>
    <source>
        <strain evidence="2 3">CIRM-BRFM 2984</strain>
    </source>
</reference>
<sequence length="145" mass="16407">MTLGSESFSGGAAHLEQGKDVRSRRQVNSAFAELDVRCRWLGGLGIVVFDMFLLWNTALLGLQTEMTFRIWKQKSEEPGEELNNDSAFDESDSVGLGYIRAAFSIEDQGVTANIIRSRQERTINSGTYHRYRIREKDQLSFPPKS</sequence>
<comment type="caution">
    <text evidence="2">The sequence shown here is derived from an EMBL/GenBank/DDBJ whole genome shotgun (WGS) entry which is preliminary data.</text>
</comment>
<dbReference type="Proteomes" id="UP001362999">
    <property type="component" value="Unassembled WGS sequence"/>
</dbReference>
<evidence type="ECO:0000313" key="3">
    <source>
        <dbReference type="Proteomes" id="UP001362999"/>
    </source>
</evidence>
<dbReference type="EMBL" id="JAWWNJ010000169">
    <property type="protein sequence ID" value="KAK6977403.1"/>
    <property type="molecule type" value="Genomic_DNA"/>
</dbReference>